<keyword evidence="4" id="KW-0812">Transmembrane</keyword>
<keyword evidence="5" id="KW-0864">Zinc transport</keyword>
<dbReference type="Pfam" id="PF16916">
    <property type="entry name" value="ZT_dimer"/>
    <property type="match status" value="1"/>
</dbReference>
<keyword evidence="5" id="KW-0862">Zinc</keyword>
<dbReference type="GO" id="GO:0005886">
    <property type="term" value="C:plasma membrane"/>
    <property type="evidence" value="ECO:0007669"/>
    <property type="project" value="TreeGrafter"/>
</dbReference>
<evidence type="ECO:0000256" key="3">
    <source>
        <dbReference type="ARBA" id="ARBA00022448"/>
    </source>
</evidence>
<dbReference type="Pfam" id="PF01545">
    <property type="entry name" value="Cation_efflux"/>
    <property type="match status" value="1"/>
</dbReference>
<dbReference type="RefSeq" id="WP_066008649.1">
    <property type="nucleotide sequence ID" value="NZ_CP053848.1"/>
</dbReference>
<keyword evidence="3" id="KW-0813">Transport</keyword>
<evidence type="ECO:0000313" key="11">
    <source>
        <dbReference type="EMBL" id="OCX42192.1"/>
    </source>
</evidence>
<keyword evidence="7" id="KW-0406">Ion transport</keyword>
<keyword evidence="6" id="KW-1133">Transmembrane helix</keyword>
<dbReference type="Gene3D" id="1.20.1510.10">
    <property type="entry name" value="Cation efflux protein transmembrane domain"/>
    <property type="match status" value="1"/>
</dbReference>
<dbReference type="InterPro" id="IPR058533">
    <property type="entry name" value="Cation_efflux_TM"/>
</dbReference>
<organism evidence="11 12">
    <name type="scientific">Campylobacter ornithocola</name>
    <dbReference type="NCBI Taxonomy" id="1848766"/>
    <lineage>
        <taxon>Bacteria</taxon>
        <taxon>Pseudomonadati</taxon>
        <taxon>Campylobacterota</taxon>
        <taxon>Epsilonproteobacteria</taxon>
        <taxon>Campylobacterales</taxon>
        <taxon>Campylobacteraceae</taxon>
        <taxon>Campylobacter</taxon>
    </lineage>
</organism>
<dbReference type="Proteomes" id="UP000094873">
    <property type="component" value="Unassembled WGS sequence"/>
</dbReference>
<dbReference type="NCBIfam" id="TIGR01297">
    <property type="entry name" value="CDF"/>
    <property type="match status" value="1"/>
</dbReference>
<keyword evidence="8" id="KW-0472">Membrane</keyword>
<gene>
    <name evidence="11" type="ORF">A7X81_03110</name>
</gene>
<comment type="subcellular location">
    <subcellularLocation>
        <location evidence="1">Membrane</location>
        <topology evidence="1">Multi-pass membrane protein</topology>
    </subcellularLocation>
</comment>
<evidence type="ECO:0000259" key="10">
    <source>
        <dbReference type="Pfam" id="PF16916"/>
    </source>
</evidence>
<evidence type="ECO:0000259" key="9">
    <source>
        <dbReference type="Pfam" id="PF01545"/>
    </source>
</evidence>
<evidence type="ECO:0000256" key="7">
    <source>
        <dbReference type="ARBA" id="ARBA00023065"/>
    </source>
</evidence>
<sequence length="300" mass="34814">MEKVLHHEPIKKHSFHQHHHDTRRIDKKILIISFSLTFFMMIIQFIYAILINSLALLSDTLHMFSDSFALILSYLAILATQKFKNEQKTFGYFRLEILVSFINSITIIISAIYISYQAIYKFFNPAYIDAKILFFIACIGFFVNLVSAFLMFKKGDLENINIKSAFLHIISDLFGSLAIIIGSIVIYYTNFYYIDTILGLLIALLLLRFAIKLAKESINILLESSPVDINDVKEKLKEFEEIKDIEDLHIIEITNKMYIAIIHIKIKQANMGNFKKLSNKISNFMLEKYNIGHCTIEPNF</sequence>
<dbReference type="PANTHER" id="PTHR11562:SF17">
    <property type="entry name" value="RE54080P-RELATED"/>
    <property type="match status" value="1"/>
</dbReference>
<protein>
    <submittedName>
        <fullName evidence="11">Cation transporter</fullName>
    </submittedName>
</protein>
<proteinExistence type="inferred from homology"/>
<dbReference type="SUPFAM" id="SSF161111">
    <property type="entry name" value="Cation efflux protein transmembrane domain-like"/>
    <property type="match status" value="1"/>
</dbReference>
<dbReference type="PANTHER" id="PTHR11562">
    <property type="entry name" value="CATION EFFLUX PROTEIN/ ZINC TRANSPORTER"/>
    <property type="match status" value="1"/>
</dbReference>
<evidence type="ECO:0000256" key="2">
    <source>
        <dbReference type="ARBA" id="ARBA00008873"/>
    </source>
</evidence>
<dbReference type="InterPro" id="IPR027469">
    <property type="entry name" value="Cation_efflux_TMD_sf"/>
</dbReference>
<evidence type="ECO:0000256" key="6">
    <source>
        <dbReference type="ARBA" id="ARBA00022989"/>
    </source>
</evidence>
<evidence type="ECO:0000256" key="1">
    <source>
        <dbReference type="ARBA" id="ARBA00004141"/>
    </source>
</evidence>
<reference evidence="11 12" key="1">
    <citation type="submission" date="2016-05" db="EMBL/GenBank/DDBJ databases">
        <authorList>
            <person name="Caceres A."/>
            <person name="Munoz I."/>
            <person name="Iraola G."/>
            <person name="Diaz-Viraque F."/>
            <person name="Greif G."/>
            <person name="Collado L."/>
        </authorList>
    </citation>
    <scope>NUCLEOTIDE SEQUENCE [LARGE SCALE GENOMIC DNA]</scope>
    <source>
        <strain evidence="11 12">WBE38</strain>
    </source>
</reference>
<dbReference type="InterPro" id="IPR036837">
    <property type="entry name" value="Cation_efflux_CTD_sf"/>
</dbReference>
<dbReference type="AlphaFoldDB" id="A0A6M8N234"/>
<dbReference type="SUPFAM" id="SSF160240">
    <property type="entry name" value="Cation efflux protein cytoplasmic domain-like"/>
    <property type="match status" value="1"/>
</dbReference>
<dbReference type="GO" id="GO:0005385">
    <property type="term" value="F:zinc ion transmembrane transporter activity"/>
    <property type="evidence" value="ECO:0007669"/>
    <property type="project" value="TreeGrafter"/>
</dbReference>
<keyword evidence="12" id="KW-1185">Reference proteome</keyword>
<evidence type="ECO:0000256" key="5">
    <source>
        <dbReference type="ARBA" id="ARBA00022906"/>
    </source>
</evidence>
<dbReference type="InterPro" id="IPR002524">
    <property type="entry name" value="Cation_efflux"/>
</dbReference>
<evidence type="ECO:0000313" key="12">
    <source>
        <dbReference type="Proteomes" id="UP000094873"/>
    </source>
</evidence>
<comment type="caution">
    <text evidence="11">The sequence shown here is derived from an EMBL/GenBank/DDBJ whole genome shotgun (WGS) entry which is preliminary data.</text>
</comment>
<comment type="similarity">
    <text evidence="2">Belongs to the cation diffusion facilitator (CDF) transporter (TC 2.A.4) family. SLC30A subfamily.</text>
</comment>
<dbReference type="EMBL" id="LXSU01000149">
    <property type="protein sequence ID" value="OCX42192.1"/>
    <property type="molecule type" value="Genomic_DNA"/>
</dbReference>
<evidence type="ECO:0000256" key="4">
    <source>
        <dbReference type="ARBA" id="ARBA00022692"/>
    </source>
</evidence>
<accession>A0A6M8N234</accession>
<feature type="domain" description="Cation efflux protein transmembrane" evidence="9">
    <location>
        <begin position="30"/>
        <end position="222"/>
    </location>
</feature>
<dbReference type="InterPro" id="IPR050681">
    <property type="entry name" value="CDF/SLC30A"/>
</dbReference>
<dbReference type="InterPro" id="IPR027470">
    <property type="entry name" value="Cation_efflux_CTD"/>
</dbReference>
<evidence type="ECO:0000256" key="8">
    <source>
        <dbReference type="ARBA" id="ARBA00023136"/>
    </source>
</evidence>
<name>A0A6M8N234_9BACT</name>
<feature type="domain" description="Cation efflux protein cytoplasmic" evidence="10">
    <location>
        <begin position="226"/>
        <end position="296"/>
    </location>
</feature>